<feature type="region of interest" description="Disordered" evidence="1">
    <location>
        <begin position="70"/>
        <end position="93"/>
    </location>
</feature>
<dbReference type="AlphaFoldDB" id="A0A9D1K7H4"/>
<evidence type="ECO:0000313" key="2">
    <source>
        <dbReference type="EMBL" id="HIS92908.1"/>
    </source>
</evidence>
<comment type="caution">
    <text evidence="2">The sequence shown here is derived from an EMBL/GenBank/DDBJ whole genome shotgun (WGS) entry which is preliminary data.</text>
</comment>
<accession>A0A9D1K7H4</accession>
<reference evidence="2" key="1">
    <citation type="submission" date="2020-10" db="EMBL/GenBank/DDBJ databases">
        <authorList>
            <person name="Gilroy R."/>
        </authorList>
    </citation>
    <scope>NUCLEOTIDE SEQUENCE</scope>
    <source>
        <strain evidence="2">13766</strain>
    </source>
</reference>
<dbReference type="Proteomes" id="UP000824140">
    <property type="component" value="Unassembled WGS sequence"/>
</dbReference>
<organism evidence="2 3">
    <name type="scientific">Candidatus Alectryocaccomicrobium excrementavium</name>
    <dbReference type="NCBI Taxonomy" id="2840668"/>
    <lineage>
        <taxon>Bacteria</taxon>
        <taxon>Bacillati</taxon>
        <taxon>Bacillota</taxon>
        <taxon>Clostridia</taxon>
        <taxon>Candidatus Alectryocaccomicrobium</taxon>
    </lineage>
</organism>
<gene>
    <name evidence="2" type="ORF">IAA84_07845</name>
</gene>
<name>A0A9D1K7H4_9FIRM</name>
<sequence length="93" mass="10428">MKKKAESIAGDMLRLLDEALRDPRQLYRYHVTEKTERGNEVVERTFEKFDTKTAREMASLLRELSAIQEGREAGGSASGVIVLPEDAGTDEKS</sequence>
<proteinExistence type="predicted"/>
<dbReference type="EMBL" id="DVJN01000157">
    <property type="protein sequence ID" value="HIS92908.1"/>
    <property type="molecule type" value="Genomic_DNA"/>
</dbReference>
<evidence type="ECO:0000256" key="1">
    <source>
        <dbReference type="SAM" id="MobiDB-lite"/>
    </source>
</evidence>
<evidence type="ECO:0000313" key="3">
    <source>
        <dbReference type="Proteomes" id="UP000824140"/>
    </source>
</evidence>
<reference evidence="2" key="2">
    <citation type="journal article" date="2021" name="PeerJ">
        <title>Extensive microbial diversity within the chicken gut microbiome revealed by metagenomics and culture.</title>
        <authorList>
            <person name="Gilroy R."/>
            <person name="Ravi A."/>
            <person name="Getino M."/>
            <person name="Pursley I."/>
            <person name="Horton D.L."/>
            <person name="Alikhan N.F."/>
            <person name="Baker D."/>
            <person name="Gharbi K."/>
            <person name="Hall N."/>
            <person name="Watson M."/>
            <person name="Adriaenssens E.M."/>
            <person name="Foster-Nyarko E."/>
            <person name="Jarju S."/>
            <person name="Secka A."/>
            <person name="Antonio M."/>
            <person name="Oren A."/>
            <person name="Chaudhuri R.R."/>
            <person name="La Ragione R."/>
            <person name="Hildebrand F."/>
            <person name="Pallen M.J."/>
        </authorList>
    </citation>
    <scope>NUCLEOTIDE SEQUENCE</scope>
    <source>
        <strain evidence="2">13766</strain>
    </source>
</reference>
<protein>
    <submittedName>
        <fullName evidence="2">Uncharacterized protein</fullName>
    </submittedName>
</protein>